<proteinExistence type="inferred from homology"/>
<evidence type="ECO:0000256" key="4">
    <source>
        <dbReference type="ARBA" id="ARBA00022989"/>
    </source>
</evidence>
<feature type="transmembrane region" description="Helical" evidence="6">
    <location>
        <begin position="282"/>
        <end position="304"/>
    </location>
</feature>
<comment type="function">
    <text evidence="6">Choline transporter.</text>
</comment>
<organism evidence="7">
    <name type="scientific">Alexandrium monilatum</name>
    <dbReference type="NCBI Taxonomy" id="311494"/>
    <lineage>
        <taxon>Eukaryota</taxon>
        <taxon>Sar</taxon>
        <taxon>Alveolata</taxon>
        <taxon>Dinophyceae</taxon>
        <taxon>Gonyaulacales</taxon>
        <taxon>Pyrocystaceae</taxon>
        <taxon>Alexandrium</taxon>
    </lineage>
</organism>
<evidence type="ECO:0000313" key="7">
    <source>
        <dbReference type="EMBL" id="CAE4602835.1"/>
    </source>
</evidence>
<comment type="subcellular location">
    <subcellularLocation>
        <location evidence="6">Cell membrane</location>
        <topology evidence="6">Multi-pass membrane protein</topology>
    </subcellularLocation>
    <subcellularLocation>
        <location evidence="1">Membrane</location>
        <topology evidence="1">Multi-pass membrane protein</topology>
    </subcellularLocation>
</comment>
<keyword evidence="5 6" id="KW-0472">Membrane</keyword>
<evidence type="ECO:0000256" key="6">
    <source>
        <dbReference type="RuleBase" id="RU368066"/>
    </source>
</evidence>
<evidence type="ECO:0000256" key="1">
    <source>
        <dbReference type="ARBA" id="ARBA00004141"/>
    </source>
</evidence>
<protein>
    <recommendedName>
        <fullName evidence="6">Choline transporter-like protein</fullName>
    </recommendedName>
</protein>
<evidence type="ECO:0000256" key="2">
    <source>
        <dbReference type="ARBA" id="ARBA00007168"/>
    </source>
</evidence>
<dbReference type="AlphaFoldDB" id="A0A7S4V216"/>
<dbReference type="GO" id="GO:0005886">
    <property type="term" value="C:plasma membrane"/>
    <property type="evidence" value="ECO:0007669"/>
    <property type="project" value="UniProtKB-SubCell"/>
</dbReference>
<feature type="transmembrane region" description="Helical" evidence="6">
    <location>
        <begin position="127"/>
        <end position="148"/>
    </location>
</feature>
<dbReference type="GO" id="GO:0022857">
    <property type="term" value="F:transmembrane transporter activity"/>
    <property type="evidence" value="ECO:0007669"/>
    <property type="project" value="UniProtKB-UniRule"/>
</dbReference>
<gene>
    <name evidence="7" type="ORF">AMON00008_LOCUS29885</name>
</gene>
<feature type="transmembrane region" description="Helical" evidence="6">
    <location>
        <begin position="155"/>
        <end position="177"/>
    </location>
</feature>
<feature type="transmembrane region" description="Helical" evidence="6">
    <location>
        <begin position="225"/>
        <end position="255"/>
    </location>
</feature>
<dbReference type="InterPro" id="IPR007603">
    <property type="entry name" value="Choline_transptr-like"/>
</dbReference>
<dbReference type="Pfam" id="PF04515">
    <property type="entry name" value="Choline_transpo"/>
    <property type="match status" value="1"/>
</dbReference>
<feature type="transmembrane region" description="Helical" evidence="6">
    <location>
        <begin position="448"/>
        <end position="476"/>
    </location>
</feature>
<evidence type="ECO:0000256" key="5">
    <source>
        <dbReference type="ARBA" id="ARBA00023136"/>
    </source>
</evidence>
<reference evidence="7" key="1">
    <citation type="submission" date="2021-01" db="EMBL/GenBank/DDBJ databases">
        <authorList>
            <person name="Corre E."/>
            <person name="Pelletier E."/>
            <person name="Niang G."/>
            <person name="Scheremetjew M."/>
            <person name="Finn R."/>
            <person name="Kale V."/>
            <person name="Holt S."/>
            <person name="Cochrane G."/>
            <person name="Meng A."/>
            <person name="Brown T."/>
            <person name="Cohen L."/>
        </authorList>
    </citation>
    <scope>NUCLEOTIDE SEQUENCE</scope>
    <source>
        <strain evidence="7">CCMP3105</strain>
    </source>
</reference>
<feature type="transmembrane region" description="Helical" evidence="6">
    <location>
        <begin position="183"/>
        <end position="204"/>
    </location>
</feature>
<keyword evidence="3 6" id="KW-0812">Transmembrane</keyword>
<keyword evidence="4 6" id="KW-1133">Transmembrane helix</keyword>
<dbReference type="PANTHER" id="PTHR12385">
    <property type="entry name" value="CHOLINE TRANSPORTER-LIKE (SLC FAMILY 44)"/>
    <property type="match status" value="1"/>
</dbReference>
<dbReference type="EMBL" id="HBNR01042958">
    <property type="protein sequence ID" value="CAE4602835.1"/>
    <property type="molecule type" value="Transcribed_RNA"/>
</dbReference>
<feature type="transmembrane region" description="Helical" evidence="6">
    <location>
        <begin position="65"/>
        <end position="84"/>
    </location>
</feature>
<accession>A0A7S4V216</accession>
<comment type="similarity">
    <text evidence="2 6">Belongs to the CTL (choline transporter-like) family.</text>
</comment>
<sequence>MEAGQAYVQGEVLRVKPSQASVRDLPLLQGLPEGKQNSKLKVIHAGADLMEQYPPLPDRRSCKDVVWGLLFTALAVGVGSYLYLNMDLFERLSSQVSSTTAMPGTEPPEDIAVNVQGRDLALQPKRFLSALLAATVGAFVTANAYVLLAHHATTCVVWTGLIVSPTLFIAIGIALIAMGRESYLLVGAAFLVAGLCNICMVMVWRRHIPFTVSVAKVVTDVIRDHCCLLVVPIVGSIATTIWCVACTVALAGYVLKHVPDSETSGSGSPSGDTKAEDVSAPVYVLLFLLAFVFAWGAGVMYNISHITTCGVFARWYYKGLATDSDSESSTDSEGGNRVRSPLWPSFKVAIGTSFGSNCLGSLLVAVVSALRQVAEQGERDAARDCDAVACVCFCILSCVLSCIEDMLEYFNEWAYVQCAVRGTSFCDSARITYALMTCSNMKYVVADLLLNSIVSLGGLVCGLLAALCAGITEYALGGGAERSLFCLAIGLVIGLPIGMTSLSTISSGTKTVLACFADDPEPLRVTHSFIATEFDVKIRGGIRGALGS</sequence>
<name>A0A7S4V216_9DINO</name>
<dbReference type="PANTHER" id="PTHR12385:SF4">
    <property type="entry name" value="PROTEIN PNS1"/>
    <property type="match status" value="1"/>
</dbReference>
<evidence type="ECO:0000256" key="3">
    <source>
        <dbReference type="ARBA" id="ARBA00022692"/>
    </source>
</evidence>
<feature type="transmembrane region" description="Helical" evidence="6">
    <location>
        <begin position="482"/>
        <end position="502"/>
    </location>
</feature>